<evidence type="ECO:0000313" key="1">
    <source>
        <dbReference type="EMBL" id="QDU79431.1"/>
    </source>
</evidence>
<evidence type="ECO:0000313" key="2">
    <source>
        <dbReference type="Proteomes" id="UP000317178"/>
    </source>
</evidence>
<dbReference type="Proteomes" id="UP000317178">
    <property type="component" value="Chromosome"/>
</dbReference>
<dbReference type="EMBL" id="CP036281">
    <property type="protein sequence ID" value="QDU79431.1"/>
    <property type="molecule type" value="Genomic_DNA"/>
</dbReference>
<dbReference type="InterPro" id="IPR029058">
    <property type="entry name" value="AB_hydrolase_fold"/>
</dbReference>
<keyword evidence="2" id="KW-1185">Reference proteome</keyword>
<reference evidence="1 2" key="1">
    <citation type="submission" date="2019-02" db="EMBL/GenBank/DDBJ databases">
        <title>Deep-cultivation of Planctomycetes and their phenomic and genomic characterization uncovers novel biology.</title>
        <authorList>
            <person name="Wiegand S."/>
            <person name="Jogler M."/>
            <person name="Boedeker C."/>
            <person name="Pinto D."/>
            <person name="Vollmers J."/>
            <person name="Rivas-Marin E."/>
            <person name="Kohn T."/>
            <person name="Peeters S.H."/>
            <person name="Heuer A."/>
            <person name="Rast P."/>
            <person name="Oberbeckmann S."/>
            <person name="Bunk B."/>
            <person name="Jeske O."/>
            <person name="Meyerdierks A."/>
            <person name="Storesund J.E."/>
            <person name="Kallscheuer N."/>
            <person name="Luecker S."/>
            <person name="Lage O.M."/>
            <person name="Pohl T."/>
            <person name="Merkel B.J."/>
            <person name="Hornburger P."/>
            <person name="Mueller R.-W."/>
            <person name="Bruemmer F."/>
            <person name="Labrenz M."/>
            <person name="Spormann A.M."/>
            <person name="Op den Camp H."/>
            <person name="Overmann J."/>
            <person name="Amann R."/>
            <person name="Jetten M.S.M."/>
            <person name="Mascher T."/>
            <person name="Medema M.H."/>
            <person name="Devos D.P."/>
            <person name="Kaster A.-K."/>
            <person name="Ovreas L."/>
            <person name="Rohde M."/>
            <person name="Galperin M.Y."/>
            <person name="Jogler C."/>
        </authorList>
    </citation>
    <scope>NUCLEOTIDE SEQUENCE [LARGE SCALE GENOMIC DNA]</scope>
    <source>
        <strain evidence="1 2">Pla110</strain>
    </source>
</reference>
<protein>
    <submittedName>
        <fullName evidence="1">PhoPQ-activated pathogenicity-related protein</fullName>
    </submittedName>
</protein>
<dbReference type="InterPro" id="IPR009199">
    <property type="entry name" value="PhoPQ-act_pathogen-rel_PqaA"/>
</dbReference>
<proteinExistence type="predicted"/>
<dbReference type="PANTHER" id="PTHR31497">
    <property type="entry name" value="AUTOCRINE PROLIFERATION REPRESSOR PROTEIN A"/>
    <property type="match status" value="1"/>
</dbReference>
<dbReference type="AlphaFoldDB" id="A0A518CJN1"/>
<dbReference type="Pfam" id="PF10142">
    <property type="entry name" value="PhoPQ_related"/>
    <property type="match status" value="1"/>
</dbReference>
<dbReference type="SUPFAM" id="SSF53474">
    <property type="entry name" value="alpha/beta-Hydrolases"/>
    <property type="match status" value="1"/>
</dbReference>
<dbReference type="Gene3D" id="3.40.50.1820">
    <property type="entry name" value="alpha/beta hydrolase"/>
    <property type="match status" value="1"/>
</dbReference>
<sequence length="543" mass="60945">MVCLLVPFSSVSSADSPERTALDDYVSKSDDSYQWEVFSDEIRDGVRVVIIDMVSQNWRTTEDVDRTEWRHWLTLCIPEKVDSRIGTLIISGGANGKSARTPRIAFPIAQATNTVVAELGMVPNQPLIFHGDGIKRSEDEIVAYTWDQYIKTGDVSWPIRNPMVKSAVRALDTMTAFMASDAGGQQKVDQFIVGGASKRGWTTWLTGALDDRVVAIMPIVIDVLNTDISMRHHFESYGFYAPSVGDYAQNRIMERMNHPRVKELYELVDPYYYRDRLDMPKLVLNASGDQFFLPDSSQFYWEHLIGDNYLRYVPNADHSLRDSDAMETASAFVHLIAHDKPIPKIDWTEGEDGSLIVTAEGKPKEVKMWQAHNEESRDFRLEKLGPKYESTTLKANSDGNYIGKIDTPAKGWTAYFVEVTYDVGAATPLKLTTQVNVLPDVEPFEGKDPNLPTSLTLICTAPSENAAKALTKLVETMYTNKEGIAGRITTATRGKVCYINLEPKGDFRKIMQALGAMLKTQNCENFEYQIESGPDITFPPSQK</sequence>
<dbReference type="PANTHER" id="PTHR31497:SF0">
    <property type="entry name" value="AUTOCRINE PROLIFERATION REPRESSOR PROTEIN A"/>
    <property type="match status" value="1"/>
</dbReference>
<accession>A0A518CJN1</accession>
<gene>
    <name evidence="1" type="ORF">Pla110_11410</name>
</gene>
<name>A0A518CJN1_9PLAN</name>
<dbReference type="KEGG" id="plon:Pla110_11410"/>
<organism evidence="1 2">
    <name type="scientific">Polystyrenella longa</name>
    <dbReference type="NCBI Taxonomy" id="2528007"/>
    <lineage>
        <taxon>Bacteria</taxon>
        <taxon>Pseudomonadati</taxon>
        <taxon>Planctomycetota</taxon>
        <taxon>Planctomycetia</taxon>
        <taxon>Planctomycetales</taxon>
        <taxon>Planctomycetaceae</taxon>
        <taxon>Polystyrenella</taxon>
    </lineage>
</organism>